<sequence>MGQLNNTLELLTILSNHNGPISSIRTDRTYLFSGSKDATLRIFKKSNWEEVTSLVHSSWVNCIEADSEKLYSGSSDSTVRAWKKGSWGLVSSIKHSRFSIIKDLAVDKENCYVVLTDRSLIIYSKQKFVQQEKLNHTGIVQSVEVDNTNIYSSLSDGTVVIWKKNNYEVEKVLTLSSFKTIEQLEIDNAYIYTSVGKNIKVFDKRKKEMVKELKINKSIVSLAVDDSLLLVASKDKKVYLWKKGTYKEYSPLVIEKAVTCIYSDNDFIYVGCKNGEIKIYAHPMKGKTTKKQPAGAKKVTKKAEKTQKTEESTKKTKEDKKEKKKSKDYTVKEAKELMSKMSYEEILEFTEGDKRVTIQKYRKKG</sequence>
<evidence type="ECO:0000256" key="3">
    <source>
        <dbReference type="SAM" id="MobiDB-lite"/>
    </source>
</evidence>
<gene>
    <name evidence="4" type="ORF">K9W46_04250</name>
</gene>
<protein>
    <submittedName>
        <fullName evidence="4">Uncharacterized protein</fullName>
    </submittedName>
</protein>
<proteinExistence type="predicted"/>
<dbReference type="PANTHER" id="PTHR22847">
    <property type="entry name" value="WD40 REPEAT PROTEIN"/>
    <property type="match status" value="1"/>
</dbReference>
<dbReference type="Proteomes" id="UP001200513">
    <property type="component" value="Chromosome"/>
</dbReference>
<organism evidence="4">
    <name type="scientific">Candidatus Heimdallarchaeum endolithica</name>
    <dbReference type="NCBI Taxonomy" id="2876572"/>
    <lineage>
        <taxon>Archaea</taxon>
        <taxon>Promethearchaeati</taxon>
        <taxon>Candidatus Heimdallarchaeota</taxon>
        <taxon>Candidatus Heimdallarchaeia (ex Rinke et al. 2021) (nom. nud.)</taxon>
        <taxon>Candidatus Heimdallarchaeales</taxon>
        <taxon>Candidatus Heimdallarchaeaceae</taxon>
        <taxon>Candidatus Heimdallarchaeum</taxon>
    </lineage>
</organism>
<feature type="region of interest" description="Disordered" evidence="3">
    <location>
        <begin position="287"/>
        <end position="328"/>
    </location>
</feature>
<reference evidence="4" key="1">
    <citation type="journal article" date="2022" name="Nat. Microbiol.">
        <title>Unique mobile elements and scalable gene flow at the prokaryote-eukaryote boundary revealed by circularized Asgard archaea genomes.</title>
        <authorList>
            <person name="Wu F."/>
            <person name="Speth D.R."/>
            <person name="Philosof A."/>
            <person name="Cremiere A."/>
            <person name="Narayanan A."/>
            <person name="Barco R.A."/>
            <person name="Connon S.A."/>
            <person name="Amend J.P."/>
            <person name="Antoshechkin I.A."/>
            <person name="Orphan V.J."/>
        </authorList>
    </citation>
    <scope>NUCLEOTIDE SEQUENCE</scope>
    <source>
        <strain evidence="4">PR6</strain>
    </source>
</reference>
<name>A0A9Y1FPQ8_9ARCH</name>
<dbReference type="EMBL" id="CP084167">
    <property type="protein sequence ID" value="UJG44396.1"/>
    <property type="molecule type" value="Genomic_DNA"/>
</dbReference>
<dbReference type="InterPro" id="IPR001680">
    <property type="entry name" value="WD40_rpt"/>
</dbReference>
<dbReference type="Pfam" id="PF00400">
    <property type="entry name" value="WD40"/>
    <property type="match status" value="2"/>
</dbReference>
<evidence type="ECO:0000256" key="1">
    <source>
        <dbReference type="ARBA" id="ARBA00022574"/>
    </source>
</evidence>
<dbReference type="SMART" id="SM00320">
    <property type="entry name" value="WD40"/>
    <property type="match status" value="6"/>
</dbReference>
<keyword evidence="1" id="KW-0853">WD repeat</keyword>
<feature type="compositionally biased region" description="Basic and acidic residues" evidence="3">
    <location>
        <begin position="301"/>
        <end position="328"/>
    </location>
</feature>
<dbReference type="InterPro" id="IPR015943">
    <property type="entry name" value="WD40/YVTN_repeat-like_dom_sf"/>
</dbReference>
<evidence type="ECO:0000256" key="2">
    <source>
        <dbReference type="ARBA" id="ARBA00022737"/>
    </source>
</evidence>
<accession>A0A9Y1FPQ8</accession>
<evidence type="ECO:0000313" key="4">
    <source>
        <dbReference type="EMBL" id="UJG44396.1"/>
    </source>
</evidence>
<dbReference type="Gene3D" id="2.130.10.10">
    <property type="entry name" value="YVTN repeat-like/Quinoprotein amine dehydrogenase"/>
    <property type="match status" value="2"/>
</dbReference>
<dbReference type="PANTHER" id="PTHR22847:SF637">
    <property type="entry name" value="WD REPEAT DOMAIN 5B"/>
    <property type="match status" value="1"/>
</dbReference>
<dbReference type="InterPro" id="IPR036322">
    <property type="entry name" value="WD40_repeat_dom_sf"/>
</dbReference>
<dbReference type="AlphaFoldDB" id="A0A9Y1FPQ8"/>
<dbReference type="SUPFAM" id="SSF50978">
    <property type="entry name" value="WD40 repeat-like"/>
    <property type="match status" value="1"/>
</dbReference>
<keyword evidence="2" id="KW-0677">Repeat</keyword>